<accession>A0A8S1GSJ4</accession>
<comment type="caution">
    <text evidence="2">The sequence shown here is derived from an EMBL/GenBank/DDBJ whole genome shotgun (WGS) entry which is preliminary data.</text>
</comment>
<dbReference type="EMBL" id="CAJGYM010000004">
    <property type="protein sequence ID" value="CAD6186535.1"/>
    <property type="molecule type" value="Genomic_DNA"/>
</dbReference>
<reference evidence="2" key="1">
    <citation type="submission" date="2020-10" db="EMBL/GenBank/DDBJ databases">
        <authorList>
            <person name="Kikuchi T."/>
        </authorList>
    </citation>
    <scope>NUCLEOTIDE SEQUENCE</scope>
    <source>
        <strain evidence="2">NKZ352</strain>
    </source>
</reference>
<keyword evidence="3" id="KW-1185">Reference proteome</keyword>
<feature type="compositionally biased region" description="Polar residues" evidence="1">
    <location>
        <begin position="135"/>
        <end position="149"/>
    </location>
</feature>
<dbReference type="PANTHER" id="PTHR46238">
    <property type="entry name" value="REVERSE TRANSCRIPTASE DOMAIN-CONTAINING PROTEIN"/>
    <property type="match status" value="1"/>
</dbReference>
<dbReference type="AlphaFoldDB" id="A0A8S1GSJ4"/>
<evidence type="ECO:0000313" key="3">
    <source>
        <dbReference type="Proteomes" id="UP000835052"/>
    </source>
</evidence>
<feature type="compositionally biased region" description="Basic and acidic residues" evidence="1">
    <location>
        <begin position="91"/>
        <end position="112"/>
    </location>
</feature>
<organism evidence="2 3">
    <name type="scientific">Caenorhabditis auriculariae</name>
    <dbReference type="NCBI Taxonomy" id="2777116"/>
    <lineage>
        <taxon>Eukaryota</taxon>
        <taxon>Metazoa</taxon>
        <taxon>Ecdysozoa</taxon>
        <taxon>Nematoda</taxon>
        <taxon>Chromadorea</taxon>
        <taxon>Rhabditida</taxon>
        <taxon>Rhabditina</taxon>
        <taxon>Rhabditomorpha</taxon>
        <taxon>Rhabditoidea</taxon>
        <taxon>Rhabditidae</taxon>
        <taxon>Peloderinae</taxon>
        <taxon>Caenorhabditis</taxon>
    </lineage>
</organism>
<proteinExistence type="predicted"/>
<name>A0A8S1GSJ4_9PELO</name>
<feature type="region of interest" description="Disordered" evidence="1">
    <location>
        <begin position="91"/>
        <end position="170"/>
    </location>
</feature>
<protein>
    <submittedName>
        <fullName evidence="2">Uncharacterized protein</fullName>
    </submittedName>
</protein>
<gene>
    <name evidence="2" type="ORF">CAUJ_LOCUS2454</name>
</gene>
<dbReference type="Proteomes" id="UP000835052">
    <property type="component" value="Unassembled WGS sequence"/>
</dbReference>
<dbReference type="OrthoDB" id="5863535at2759"/>
<evidence type="ECO:0000256" key="1">
    <source>
        <dbReference type="SAM" id="MobiDB-lite"/>
    </source>
</evidence>
<evidence type="ECO:0000313" key="2">
    <source>
        <dbReference type="EMBL" id="CAD6186535.1"/>
    </source>
</evidence>
<feature type="compositionally biased region" description="Basic residues" evidence="1">
    <location>
        <begin position="158"/>
        <end position="170"/>
    </location>
</feature>
<sequence length="170" mass="19420">MDLLYCVARGGVSCPYRGSKIAQDGSILNDVSARIQGAWIKWRSTTAVMCDRRMSDRLKSKIYRTVIRPVAMYGTECWPATEKDEVKMAVMETKMDRRSHETGPREEREHTKSFQSGADSRKATSESDDTPPRPSSRQNKMATTFQKSGPRNRAGQTVKKKKKIYSQRFF</sequence>
<dbReference type="PANTHER" id="PTHR46238:SF8">
    <property type="entry name" value="ENDONUCLEASE_EXONUCLEASE_PHOSPHATASE DOMAIN-CONTAINING PROTEIN"/>
    <property type="match status" value="1"/>
</dbReference>